<dbReference type="InterPro" id="IPR025525">
    <property type="entry name" value="hAT-like_transposase_RNase-H"/>
</dbReference>
<comment type="subcellular location">
    <subcellularLocation>
        <location evidence="1">Nucleus</location>
    </subcellularLocation>
</comment>
<keyword evidence="5" id="KW-0238">DNA-binding</keyword>
<dbReference type="EMBL" id="RXGB01000949">
    <property type="protein sequence ID" value="TMX01055.1"/>
    <property type="molecule type" value="Genomic_DNA"/>
</dbReference>
<gene>
    <name evidence="10" type="ORF">EJD97_025305</name>
</gene>
<evidence type="ECO:0008006" key="11">
    <source>
        <dbReference type="Google" id="ProtNLM"/>
    </source>
</evidence>
<dbReference type="GO" id="GO:0003677">
    <property type="term" value="F:DNA binding"/>
    <property type="evidence" value="ECO:0007669"/>
    <property type="project" value="UniProtKB-KW"/>
</dbReference>
<evidence type="ECO:0000256" key="5">
    <source>
        <dbReference type="ARBA" id="ARBA00023125"/>
    </source>
</evidence>
<comment type="caution">
    <text evidence="10">The sequence shown here is derived from an EMBL/GenBank/DDBJ whole genome shotgun (WGS) entry which is preliminary data.</text>
</comment>
<dbReference type="GO" id="GO:0008270">
    <property type="term" value="F:zinc ion binding"/>
    <property type="evidence" value="ECO:0007669"/>
    <property type="project" value="UniProtKB-KW"/>
</dbReference>
<dbReference type="PANTHER" id="PTHR46481">
    <property type="entry name" value="ZINC FINGER BED DOMAIN-CONTAINING PROTEIN 4"/>
    <property type="match status" value="1"/>
</dbReference>
<evidence type="ECO:0000259" key="8">
    <source>
        <dbReference type="Pfam" id="PF05699"/>
    </source>
</evidence>
<evidence type="ECO:0000259" key="9">
    <source>
        <dbReference type="Pfam" id="PF14372"/>
    </source>
</evidence>
<dbReference type="InterPro" id="IPR008906">
    <property type="entry name" value="HATC_C_dom"/>
</dbReference>
<name>A0A6N2C1R8_SOLCI</name>
<proteinExistence type="predicted"/>
<dbReference type="Pfam" id="PF05699">
    <property type="entry name" value="Dimer_Tnp_hAT"/>
    <property type="match status" value="1"/>
</dbReference>
<keyword evidence="4" id="KW-0862">Zinc</keyword>
<evidence type="ECO:0000313" key="10">
    <source>
        <dbReference type="EMBL" id="TMX01055.1"/>
    </source>
</evidence>
<sequence>MTNGKRKTLHDFFPGSDVSKKGKSHECGPRNANLRDENSTNIGEEQIIYEETAYRALAKFFCQSGTPPKSVEHMYFRKFIVYLNPKFHPASAILSRYCLKLYEEERTKVKEILRSLNGRVSLSVERLKYQKFNGFGYCSTSDFRGSFSDFICLTVHFIDENWKLRSWVVSFRSLDAYGDYVGETIQCLSDFGIEDKICAVTVHSYLDFDEIVDVIKGKLIEKKRLQLDGQFFRVSCNADIFSSMVKKAFGMIEDIINDIRLLVFWGKSLPVWNVTFHKLQEALELEAKGEYLKKDEYKDYDIPSPQEWEKVKGVCKLVGHVYTAAEVLFMEKRPSAGLYFHNLNKLRFNLMKDSVSSDEFAGSLANIMLKKFGKYWTHMYLVLALATIMDPRYKVKYLEFCFLKYEGNDLLPLSSILEAIQRLLDDYVVHRSSMEYPMSDSDSDNSDTGEDLISDEFGTSEDLLEPMEVVNDPSFGFDCSDEFSKFIQTTSQPPKSELDCYLEEPIVPWTKNFDVLSWWKAASPRYPVLSKLARDLLSIQLSLVTGYDSYYTDLREPDRDMTSMESDLVNALMSTKSWFDKQRRNAVITDPLFYDIRFFHYLILGN</sequence>
<dbReference type="PANTHER" id="PTHR46481:SF10">
    <property type="entry name" value="ZINC FINGER BED DOMAIN-CONTAINING PROTEIN 39"/>
    <property type="match status" value="1"/>
</dbReference>
<organism evidence="10">
    <name type="scientific">Solanum chilense</name>
    <name type="common">Tomato</name>
    <name type="synonym">Lycopersicon chilense</name>
    <dbReference type="NCBI Taxonomy" id="4083"/>
    <lineage>
        <taxon>Eukaryota</taxon>
        <taxon>Viridiplantae</taxon>
        <taxon>Streptophyta</taxon>
        <taxon>Embryophyta</taxon>
        <taxon>Tracheophyta</taxon>
        <taxon>Spermatophyta</taxon>
        <taxon>Magnoliopsida</taxon>
        <taxon>eudicotyledons</taxon>
        <taxon>Gunneridae</taxon>
        <taxon>Pentapetalae</taxon>
        <taxon>asterids</taxon>
        <taxon>lamiids</taxon>
        <taxon>Solanales</taxon>
        <taxon>Solanaceae</taxon>
        <taxon>Solanoideae</taxon>
        <taxon>Solaneae</taxon>
        <taxon>Solanum</taxon>
        <taxon>Solanum subgen. Lycopersicon</taxon>
    </lineage>
</organism>
<feature type="region of interest" description="Disordered" evidence="7">
    <location>
        <begin position="1"/>
        <end position="39"/>
    </location>
</feature>
<keyword evidence="6" id="KW-0539">Nucleus</keyword>
<accession>A0A6N2C1R8</accession>
<dbReference type="InterPro" id="IPR052035">
    <property type="entry name" value="ZnF_BED_domain_contain"/>
</dbReference>
<evidence type="ECO:0000256" key="4">
    <source>
        <dbReference type="ARBA" id="ARBA00022833"/>
    </source>
</evidence>
<dbReference type="InterPro" id="IPR012337">
    <property type="entry name" value="RNaseH-like_sf"/>
</dbReference>
<protein>
    <recommendedName>
        <fullName evidence="11">HAT C-terminal dimerisation domain-containing protein</fullName>
    </recommendedName>
</protein>
<evidence type="ECO:0000256" key="2">
    <source>
        <dbReference type="ARBA" id="ARBA00022723"/>
    </source>
</evidence>
<reference evidence="10" key="1">
    <citation type="submission" date="2019-05" db="EMBL/GenBank/DDBJ databases">
        <title>The de novo reference genome and transcriptome assemblies of the wild tomato species Solanum chilense.</title>
        <authorList>
            <person name="Stam R."/>
            <person name="Nosenko T."/>
            <person name="Hoerger A.C."/>
            <person name="Stephan W."/>
            <person name="Seidel M.A."/>
            <person name="Kuhn J.M.M."/>
            <person name="Haberer G."/>
            <person name="Tellier A."/>
        </authorList>
    </citation>
    <scope>NUCLEOTIDE SEQUENCE</scope>
    <source>
        <tissue evidence="10">Mature leaves</tissue>
    </source>
</reference>
<dbReference type="GO" id="GO:0046983">
    <property type="term" value="F:protein dimerization activity"/>
    <property type="evidence" value="ECO:0007669"/>
    <property type="project" value="InterPro"/>
</dbReference>
<feature type="domain" description="HAT C-terminal dimerisation" evidence="8">
    <location>
        <begin position="497"/>
        <end position="579"/>
    </location>
</feature>
<dbReference type="SUPFAM" id="SSF53098">
    <property type="entry name" value="Ribonuclease H-like"/>
    <property type="match status" value="1"/>
</dbReference>
<dbReference type="GO" id="GO:0005634">
    <property type="term" value="C:nucleus"/>
    <property type="evidence" value="ECO:0007669"/>
    <property type="project" value="UniProtKB-SubCell"/>
</dbReference>
<dbReference type="AlphaFoldDB" id="A0A6N2C1R8"/>
<evidence type="ECO:0000256" key="1">
    <source>
        <dbReference type="ARBA" id="ARBA00004123"/>
    </source>
</evidence>
<dbReference type="Pfam" id="PF14372">
    <property type="entry name" value="hAT-like_RNase-H"/>
    <property type="match status" value="1"/>
</dbReference>
<feature type="domain" description="hAT-like transposase RNase-H fold" evidence="9">
    <location>
        <begin position="332"/>
        <end position="427"/>
    </location>
</feature>
<keyword evidence="2" id="KW-0479">Metal-binding</keyword>
<evidence type="ECO:0000256" key="7">
    <source>
        <dbReference type="SAM" id="MobiDB-lite"/>
    </source>
</evidence>
<evidence type="ECO:0000256" key="3">
    <source>
        <dbReference type="ARBA" id="ARBA00022771"/>
    </source>
</evidence>
<keyword evidence="3" id="KW-0863">Zinc-finger</keyword>
<feature type="compositionally biased region" description="Basic and acidic residues" evidence="7">
    <location>
        <begin position="18"/>
        <end position="38"/>
    </location>
</feature>
<evidence type="ECO:0000256" key="6">
    <source>
        <dbReference type="ARBA" id="ARBA00023242"/>
    </source>
</evidence>